<dbReference type="Gene3D" id="3.30.565.10">
    <property type="entry name" value="Histidine kinase-like ATPase, C-terminal domain"/>
    <property type="match status" value="1"/>
</dbReference>
<feature type="domain" description="Histidine kinase" evidence="10">
    <location>
        <begin position="432"/>
        <end position="648"/>
    </location>
</feature>
<feature type="repeat" description="TPR" evidence="7">
    <location>
        <begin position="152"/>
        <end position="185"/>
    </location>
</feature>
<keyword evidence="13" id="KW-1185">Reference proteome</keyword>
<dbReference type="SUPFAM" id="SSF48452">
    <property type="entry name" value="TPR-like"/>
    <property type="match status" value="2"/>
</dbReference>
<dbReference type="GO" id="GO:0043565">
    <property type="term" value="F:sequence-specific DNA binding"/>
    <property type="evidence" value="ECO:0007669"/>
    <property type="project" value="InterPro"/>
</dbReference>
<evidence type="ECO:0000256" key="1">
    <source>
        <dbReference type="ARBA" id="ARBA00000085"/>
    </source>
</evidence>
<organism evidence="12 13">
    <name type="scientific">Rasiella rasia</name>
    <dbReference type="NCBI Taxonomy" id="2744027"/>
    <lineage>
        <taxon>Bacteria</taxon>
        <taxon>Pseudomonadati</taxon>
        <taxon>Bacteroidota</taxon>
        <taxon>Flavobacteriia</taxon>
        <taxon>Flavobacteriales</taxon>
        <taxon>Flavobacteriaceae</taxon>
        <taxon>Rasiella</taxon>
    </lineage>
</organism>
<evidence type="ECO:0000259" key="10">
    <source>
        <dbReference type="PROSITE" id="PS50109"/>
    </source>
</evidence>
<dbReference type="Pfam" id="PF13424">
    <property type="entry name" value="TPR_12"/>
    <property type="match status" value="1"/>
</dbReference>
<keyword evidence="8" id="KW-0732">Signal</keyword>
<dbReference type="InterPro" id="IPR003661">
    <property type="entry name" value="HisK_dim/P_dom"/>
</dbReference>
<dbReference type="InterPro" id="IPR011990">
    <property type="entry name" value="TPR-like_helical_dom_sf"/>
</dbReference>
<dbReference type="PROSITE" id="PS01124">
    <property type="entry name" value="HTH_ARAC_FAMILY_2"/>
    <property type="match status" value="1"/>
</dbReference>
<dbReference type="PRINTS" id="PR00344">
    <property type="entry name" value="BCTRLSENSOR"/>
</dbReference>
<dbReference type="Pfam" id="PF00072">
    <property type="entry name" value="Response_reg"/>
    <property type="match status" value="1"/>
</dbReference>
<dbReference type="SUPFAM" id="SSF46689">
    <property type="entry name" value="Homeodomain-like"/>
    <property type="match status" value="2"/>
</dbReference>
<sequence length="925" mass="105282">MKKLIFGFLACLSVHIAGAQKLIPDSLKNASVQQKILFLNSAAVQNQLDSSLIYTKKAIEIMYDCTCDSLQLATLYNNAYYLNHIGDYDKAKIQLLQLDSLNEVYNMPIYFYKSIVLKGSIASYLDKNSEALTYNVQAMELSEKMKDTTLMAESYYNLGYLYTWNENRRDAKKYLEKSLKMYQQIGADYTKTFAVYTALREVSENYDEFQNYTEILLNQIKEDDIGSLAYIYVTGSTIIMDNNYDMQRAKNDALKGLEFSRSIQYIPLIKVALYNLGFIENELGNYKEAVSYFEQSLSATETNIRDKILLMNGLSKAHSKLGAYEKAIDYKDDVIRLKDSLYNSKATEEYAAFNAKFNAEQKDKEIAEQQLEIAKQKNNRNNWIFGSVATLLLALGLFQYISFRQKKRKIAIEAELQKEQEVNELRFKFLGNIAHEIRTPLTLISGNLNLALENFSNKEKAERNIKIALENSKKVTEDANEILALLKFEKKKTTINKETTNLDDTLRRMVLSFKSLADMKQLTLDYQSSISATYTTALDLEKTERIVNNLLSNAIKYSPSNSAITVNTKVVQELLYFEVNDQGEGIHYDETEKIFERFYQASTSKAIGGIGIGLSLSREFALLLGGDLGVTSQLNTGSTFTLTLPVPKVGGDVVAEEELPTRTEALVEPLVDTTKGYDKKPKILIAEDNPQMASYLEEILSPQYHCTLAFDGAEALQKVKGETFDLITSDIMMPQMDGFELRASLNEISAAKNIPFILISAKTLEEDKVRGFALGIDDYIVKPFSKNELLARVENLLTHQESRKKYQLQNKDLLNDTQSSDEKLLKEMEGVVLENISDEHFKVAQLAERVHYSQRQLTRIVKQYTGMTPVQFILEVRLQKAYQLLQHRTFFTLSEVRYDVGISSSPYFNKTFKARFGINPSELLS</sequence>
<keyword evidence="3 6" id="KW-0597">Phosphoprotein</keyword>
<evidence type="ECO:0000259" key="11">
    <source>
        <dbReference type="PROSITE" id="PS50110"/>
    </source>
</evidence>
<evidence type="ECO:0000259" key="9">
    <source>
        <dbReference type="PROSITE" id="PS01124"/>
    </source>
</evidence>
<reference evidence="12 13" key="1">
    <citation type="submission" date="2020-02" db="EMBL/GenBank/DDBJ databases">
        <title>Complete genome sequence of Flavobacteriaceae bacterium.</title>
        <authorList>
            <person name="Kim S.-J."/>
            <person name="Kim Y.-S."/>
            <person name="Kim K.-H."/>
        </authorList>
    </citation>
    <scope>NUCLEOTIDE SEQUENCE [LARGE SCALE GENOMIC DNA]</scope>
    <source>
        <strain evidence="12 13">RR4-40</strain>
    </source>
</reference>
<dbReference type="InterPro" id="IPR019734">
    <property type="entry name" value="TPR_rpt"/>
</dbReference>
<dbReference type="AlphaFoldDB" id="A0A6G6GJN3"/>
<gene>
    <name evidence="12" type="ORF">G5B37_04175</name>
</gene>
<feature type="domain" description="Response regulatory" evidence="11">
    <location>
        <begin position="682"/>
        <end position="797"/>
    </location>
</feature>
<proteinExistence type="predicted"/>
<feature type="repeat" description="TPR" evidence="7">
    <location>
        <begin position="270"/>
        <end position="303"/>
    </location>
</feature>
<dbReference type="SMART" id="SM00387">
    <property type="entry name" value="HATPase_c"/>
    <property type="match status" value="1"/>
</dbReference>
<evidence type="ECO:0000313" key="12">
    <source>
        <dbReference type="EMBL" id="QIE58785.1"/>
    </source>
</evidence>
<feature type="signal peptide" evidence="8">
    <location>
        <begin position="1"/>
        <end position="19"/>
    </location>
</feature>
<dbReference type="CDD" id="cd00082">
    <property type="entry name" value="HisKA"/>
    <property type="match status" value="1"/>
</dbReference>
<dbReference type="InterPro" id="IPR003594">
    <property type="entry name" value="HATPase_dom"/>
</dbReference>
<dbReference type="PROSITE" id="PS50109">
    <property type="entry name" value="HIS_KIN"/>
    <property type="match status" value="1"/>
</dbReference>
<keyword evidence="7" id="KW-0802">TPR repeat</keyword>
<dbReference type="InterPro" id="IPR005467">
    <property type="entry name" value="His_kinase_dom"/>
</dbReference>
<dbReference type="PROSITE" id="PS50005">
    <property type="entry name" value="TPR"/>
    <property type="match status" value="2"/>
</dbReference>
<dbReference type="SUPFAM" id="SSF55874">
    <property type="entry name" value="ATPase domain of HSP90 chaperone/DNA topoisomerase II/histidine kinase"/>
    <property type="match status" value="1"/>
</dbReference>
<protein>
    <recommendedName>
        <fullName evidence="2">histidine kinase</fullName>
        <ecNumber evidence="2">2.7.13.3</ecNumber>
    </recommendedName>
</protein>
<evidence type="ECO:0000256" key="3">
    <source>
        <dbReference type="ARBA" id="ARBA00022553"/>
    </source>
</evidence>
<feature type="domain" description="HTH araC/xylS-type" evidence="9">
    <location>
        <begin position="826"/>
        <end position="925"/>
    </location>
</feature>
<dbReference type="GO" id="GO:0000155">
    <property type="term" value="F:phosphorelay sensor kinase activity"/>
    <property type="evidence" value="ECO:0007669"/>
    <property type="project" value="InterPro"/>
</dbReference>
<dbReference type="InterPro" id="IPR036890">
    <property type="entry name" value="HATPase_C_sf"/>
</dbReference>
<evidence type="ECO:0000256" key="8">
    <source>
        <dbReference type="SAM" id="SignalP"/>
    </source>
</evidence>
<feature type="chain" id="PRO_5026358546" description="histidine kinase" evidence="8">
    <location>
        <begin position="20"/>
        <end position="925"/>
    </location>
</feature>
<evidence type="ECO:0000313" key="13">
    <source>
        <dbReference type="Proteomes" id="UP000505306"/>
    </source>
</evidence>
<dbReference type="Gene3D" id="1.10.10.60">
    <property type="entry name" value="Homeodomain-like"/>
    <property type="match status" value="1"/>
</dbReference>
<dbReference type="Proteomes" id="UP000505306">
    <property type="component" value="Chromosome"/>
</dbReference>
<dbReference type="RefSeq" id="WP_164678813.1">
    <property type="nucleotide sequence ID" value="NZ_CP049057.1"/>
</dbReference>
<dbReference type="InterPro" id="IPR036097">
    <property type="entry name" value="HisK_dim/P_sf"/>
</dbReference>
<dbReference type="SMART" id="SM00028">
    <property type="entry name" value="TPR"/>
    <property type="match status" value="4"/>
</dbReference>
<evidence type="ECO:0000256" key="6">
    <source>
        <dbReference type="PROSITE-ProRule" id="PRU00169"/>
    </source>
</evidence>
<dbReference type="SMART" id="SM00342">
    <property type="entry name" value="HTH_ARAC"/>
    <property type="match status" value="1"/>
</dbReference>
<dbReference type="EMBL" id="CP049057">
    <property type="protein sequence ID" value="QIE58785.1"/>
    <property type="molecule type" value="Genomic_DNA"/>
</dbReference>
<dbReference type="InterPro" id="IPR018060">
    <property type="entry name" value="HTH_AraC"/>
</dbReference>
<dbReference type="Pfam" id="PF02518">
    <property type="entry name" value="HATPase_c"/>
    <property type="match status" value="1"/>
</dbReference>
<feature type="modified residue" description="4-aspartylphosphate" evidence="6">
    <location>
        <position position="730"/>
    </location>
</feature>
<dbReference type="SUPFAM" id="SSF47384">
    <property type="entry name" value="Homodimeric domain of signal transducing histidine kinase"/>
    <property type="match status" value="1"/>
</dbReference>
<comment type="catalytic activity">
    <reaction evidence="1">
        <text>ATP + protein L-histidine = ADP + protein N-phospho-L-histidine.</text>
        <dbReference type="EC" id="2.7.13.3"/>
    </reaction>
</comment>
<dbReference type="PANTHER" id="PTHR43547">
    <property type="entry name" value="TWO-COMPONENT HISTIDINE KINASE"/>
    <property type="match status" value="1"/>
</dbReference>
<evidence type="ECO:0000256" key="5">
    <source>
        <dbReference type="ARBA" id="ARBA00023163"/>
    </source>
</evidence>
<dbReference type="CDD" id="cd00075">
    <property type="entry name" value="HATPase"/>
    <property type="match status" value="1"/>
</dbReference>
<dbReference type="SUPFAM" id="SSF52172">
    <property type="entry name" value="CheY-like"/>
    <property type="match status" value="1"/>
</dbReference>
<evidence type="ECO:0000256" key="4">
    <source>
        <dbReference type="ARBA" id="ARBA00023015"/>
    </source>
</evidence>
<dbReference type="InterPro" id="IPR004358">
    <property type="entry name" value="Sig_transdc_His_kin-like_C"/>
</dbReference>
<keyword evidence="5" id="KW-0804">Transcription</keyword>
<dbReference type="KEGG" id="mgel:G5B37_04175"/>
<dbReference type="PANTHER" id="PTHR43547:SF2">
    <property type="entry name" value="HYBRID SIGNAL TRANSDUCTION HISTIDINE KINASE C"/>
    <property type="match status" value="1"/>
</dbReference>
<dbReference type="Pfam" id="PF00512">
    <property type="entry name" value="HisKA"/>
    <property type="match status" value="1"/>
</dbReference>
<keyword evidence="4" id="KW-0805">Transcription regulation</keyword>
<dbReference type="InterPro" id="IPR001789">
    <property type="entry name" value="Sig_transdc_resp-reg_receiver"/>
</dbReference>
<dbReference type="InterPro" id="IPR009057">
    <property type="entry name" value="Homeodomain-like_sf"/>
</dbReference>
<name>A0A6G6GJN3_9FLAO</name>
<dbReference type="SMART" id="SM00448">
    <property type="entry name" value="REC"/>
    <property type="match status" value="1"/>
</dbReference>
<dbReference type="Pfam" id="PF13374">
    <property type="entry name" value="TPR_10"/>
    <property type="match status" value="1"/>
</dbReference>
<dbReference type="Gene3D" id="3.40.50.2300">
    <property type="match status" value="1"/>
</dbReference>
<evidence type="ECO:0000256" key="7">
    <source>
        <dbReference type="PROSITE-ProRule" id="PRU00339"/>
    </source>
</evidence>
<evidence type="ECO:0000256" key="2">
    <source>
        <dbReference type="ARBA" id="ARBA00012438"/>
    </source>
</evidence>
<dbReference type="GO" id="GO:0003700">
    <property type="term" value="F:DNA-binding transcription factor activity"/>
    <property type="evidence" value="ECO:0007669"/>
    <property type="project" value="InterPro"/>
</dbReference>
<dbReference type="InterPro" id="IPR011006">
    <property type="entry name" value="CheY-like_superfamily"/>
</dbReference>
<dbReference type="CDD" id="cd17574">
    <property type="entry name" value="REC_OmpR"/>
    <property type="match status" value="1"/>
</dbReference>
<accession>A0A6G6GJN3</accession>
<dbReference type="Gene3D" id="1.25.40.10">
    <property type="entry name" value="Tetratricopeptide repeat domain"/>
    <property type="match status" value="2"/>
</dbReference>
<dbReference type="EC" id="2.7.13.3" evidence="2"/>
<dbReference type="Pfam" id="PF12833">
    <property type="entry name" value="HTH_18"/>
    <property type="match status" value="1"/>
</dbReference>
<dbReference type="Gene3D" id="1.10.287.130">
    <property type="match status" value="1"/>
</dbReference>
<dbReference type="PROSITE" id="PS50110">
    <property type="entry name" value="RESPONSE_REGULATORY"/>
    <property type="match status" value="1"/>
</dbReference>
<dbReference type="SMART" id="SM00388">
    <property type="entry name" value="HisKA"/>
    <property type="match status" value="1"/>
</dbReference>